<organism evidence="2">
    <name type="scientific">Cryptococcus bacillisporus CA1280</name>
    <dbReference type="NCBI Taxonomy" id="1296109"/>
    <lineage>
        <taxon>Eukaryota</taxon>
        <taxon>Fungi</taxon>
        <taxon>Dikarya</taxon>
        <taxon>Basidiomycota</taxon>
        <taxon>Agaricomycotina</taxon>
        <taxon>Tremellomycetes</taxon>
        <taxon>Tremellales</taxon>
        <taxon>Cryptococcaceae</taxon>
        <taxon>Cryptococcus</taxon>
        <taxon>Cryptococcus gattii species complex</taxon>
    </lineage>
</organism>
<dbReference type="EMBL" id="KN847977">
    <property type="protein sequence ID" value="KIR48499.1"/>
    <property type="molecule type" value="Genomic_DNA"/>
</dbReference>
<accession>A0A0D0VQ34</accession>
<evidence type="ECO:0000256" key="1">
    <source>
        <dbReference type="SAM" id="MobiDB-lite"/>
    </source>
</evidence>
<protein>
    <submittedName>
        <fullName evidence="2">Uncharacterized protein</fullName>
    </submittedName>
</protein>
<reference evidence="2" key="1">
    <citation type="submission" date="2015-01" db="EMBL/GenBank/DDBJ databases">
        <title>The Genome Sequence of Cryptococcus gattii CA1280.</title>
        <authorList>
            <consortium name="The Broad Institute Genomics Platform"/>
            <person name="Cuomo C."/>
            <person name="Litvintseva A."/>
            <person name="Chen Y."/>
            <person name="Heitman J."/>
            <person name="Sun S."/>
            <person name="Springer D."/>
            <person name="Dromer F."/>
            <person name="Young S."/>
            <person name="Zeng Q."/>
            <person name="Gargeya S."/>
            <person name="Abouelleil A."/>
            <person name="Alvarado L."/>
            <person name="Chapman S.B."/>
            <person name="Gainer-Dewar J."/>
            <person name="Goldberg J."/>
            <person name="Griggs A."/>
            <person name="Gujja S."/>
            <person name="Hansen M."/>
            <person name="Howarth C."/>
            <person name="Imamovic A."/>
            <person name="Larimer J."/>
            <person name="Murphy C."/>
            <person name="Naylor J."/>
            <person name="Pearson M."/>
            <person name="Priest M."/>
            <person name="Roberts A."/>
            <person name="Saif S."/>
            <person name="Shea T."/>
            <person name="Sykes S."/>
            <person name="Wortman J."/>
            <person name="Nusbaum C."/>
            <person name="Birren B."/>
        </authorList>
    </citation>
    <scope>NUCLEOTIDE SEQUENCE [LARGE SCALE GENOMIC DNA]</scope>
    <source>
        <strain evidence="2">CA1280</strain>
    </source>
</reference>
<gene>
    <name evidence="2" type="ORF">I312_02345</name>
</gene>
<dbReference type="HOGENOM" id="CLU_3191292_0_0_1"/>
<dbReference type="AlphaFoldDB" id="A0A0D0VQ34"/>
<feature type="region of interest" description="Disordered" evidence="1">
    <location>
        <begin position="27"/>
        <end position="46"/>
    </location>
</feature>
<name>A0A0D0VQ34_CRYGA</name>
<sequence length="46" mass="5335">MRQMLPLGTFLVVTRFFKEAQEEEEFELVGPQRASDSPFDKNPTCD</sequence>
<proteinExistence type="predicted"/>
<evidence type="ECO:0000313" key="2">
    <source>
        <dbReference type="EMBL" id="KIR48499.1"/>
    </source>
</evidence>